<evidence type="ECO:0000313" key="5">
    <source>
        <dbReference type="Proteomes" id="UP001285521"/>
    </source>
</evidence>
<gene>
    <name evidence="4" type="ORF">SK803_17775</name>
</gene>
<dbReference type="EMBL" id="JAXAVW010000013">
    <property type="protein sequence ID" value="MDX8032077.1"/>
    <property type="molecule type" value="Genomic_DNA"/>
</dbReference>
<dbReference type="CDD" id="cd07043">
    <property type="entry name" value="STAS_anti-anti-sigma_factors"/>
    <property type="match status" value="1"/>
</dbReference>
<comment type="similarity">
    <text evidence="1 2">Belongs to the anti-sigma-factor antagonist family.</text>
</comment>
<comment type="caution">
    <text evidence="4">The sequence shown here is derived from an EMBL/GenBank/DDBJ whole genome shotgun (WGS) entry which is preliminary data.</text>
</comment>
<reference evidence="4 5" key="2">
    <citation type="submission" date="2023-11" db="EMBL/GenBank/DDBJ databases">
        <authorList>
            <person name="Lara A.C."/>
            <person name="Chronakova A."/>
        </authorList>
    </citation>
    <scope>NUCLEOTIDE SEQUENCE [LARGE SCALE GENOMIC DNA]</scope>
    <source>
        <strain evidence="4 5">BCCO 10_0856</strain>
    </source>
</reference>
<evidence type="ECO:0000313" key="4">
    <source>
        <dbReference type="EMBL" id="MDX8032077.1"/>
    </source>
</evidence>
<accession>A0ABU4T1N6</accession>
<dbReference type="PROSITE" id="PS50801">
    <property type="entry name" value="STAS"/>
    <property type="match status" value="1"/>
</dbReference>
<dbReference type="RefSeq" id="WP_319967129.1">
    <property type="nucleotide sequence ID" value="NZ_JAXAVW010000013.1"/>
</dbReference>
<dbReference type="NCBIfam" id="TIGR00377">
    <property type="entry name" value="ant_ant_sig"/>
    <property type="match status" value="1"/>
</dbReference>
<dbReference type="InterPro" id="IPR002645">
    <property type="entry name" value="STAS_dom"/>
</dbReference>
<name>A0ABU4T1N6_9PSEU</name>
<dbReference type="Proteomes" id="UP001285521">
    <property type="component" value="Unassembled WGS sequence"/>
</dbReference>
<dbReference type="SUPFAM" id="SSF52091">
    <property type="entry name" value="SpoIIaa-like"/>
    <property type="match status" value="1"/>
</dbReference>
<evidence type="ECO:0000256" key="1">
    <source>
        <dbReference type="ARBA" id="ARBA00009013"/>
    </source>
</evidence>
<sequence>MTPVLQRVSTDRPSPAAVVQPDVEVASVTVCASPPGVVVLAVRGEVDSCTSPLLCERLLEHLRPTCRQLVVDLTEVRFFAAAGLTVLVTVREAATAAGVRLFLVADTRVVLRPLMITRLDDVFDVCPDIEHVQLRLGAVAEQIIGGSLDDPGVLPMPRAEPCPA</sequence>
<dbReference type="PANTHER" id="PTHR33495:SF13">
    <property type="entry name" value="ANTI-SIGMA-F FACTOR ANTAGONIST RSFB"/>
    <property type="match status" value="1"/>
</dbReference>
<organism evidence="4 5">
    <name type="scientific">Lentzea miocenica</name>
    <dbReference type="NCBI Taxonomy" id="3095431"/>
    <lineage>
        <taxon>Bacteria</taxon>
        <taxon>Bacillati</taxon>
        <taxon>Actinomycetota</taxon>
        <taxon>Actinomycetes</taxon>
        <taxon>Pseudonocardiales</taxon>
        <taxon>Pseudonocardiaceae</taxon>
        <taxon>Lentzea</taxon>
    </lineage>
</organism>
<reference evidence="4 5" key="1">
    <citation type="submission" date="2023-11" db="EMBL/GenBank/DDBJ databases">
        <title>Lentzea sokolovensis, sp. nov., Lentzea kristufkii, sp. nov., and Lentzea miocenensis, sp. nov., rare actinobacteria from Sokolov Coal Basin, Miocene lacustrine sediment, Czech Republic.</title>
        <authorList>
            <person name="Lara A."/>
            <person name="Kotroba L."/>
            <person name="Nouioui I."/>
            <person name="Neumann-Schaal M."/>
            <person name="Mast Y."/>
            <person name="Chronakova A."/>
        </authorList>
    </citation>
    <scope>NUCLEOTIDE SEQUENCE [LARGE SCALE GENOMIC DNA]</scope>
    <source>
        <strain evidence="4 5">BCCO 10_0856</strain>
    </source>
</reference>
<proteinExistence type="inferred from homology"/>
<protein>
    <recommendedName>
        <fullName evidence="2">Anti-sigma factor antagonist</fullName>
    </recommendedName>
</protein>
<evidence type="ECO:0000259" key="3">
    <source>
        <dbReference type="PROSITE" id="PS50801"/>
    </source>
</evidence>
<dbReference type="InterPro" id="IPR036513">
    <property type="entry name" value="STAS_dom_sf"/>
</dbReference>
<keyword evidence="5" id="KW-1185">Reference proteome</keyword>
<dbReference type="InterPro" id="IPR003658">
    <property type="entry name" value="Anti-sigma_ant"/>
</dbReference>
<feature type="domain" description="STAS" evidence="3">
    <location>
        <begin position="35"/>
        <end position="139"/>
    </location>
</feature>
<dbReference type="PANTHER" id="PTHR33495">
    <property type="entry name" value="ANTI-SIGMA FACTOR ANTAGONIST TM_1081-RELATED-RELATED"/>
    <property type="match status" value="1"/>
</dbReference>
<evidence type="ECO:0000256" key="2">
    <source>
        <dbReference type="RuleBase" id="RU003749"/>
    </source>
</evidence>
<dbReference type="Pfam" id="PF01740">
    <property type="entry name" value="STAS"/>
    <property type="match status" value="1"/>
</dbReference>
<dbReference type="Gene3D" id="3.30.750.24">
    <property type="entry name" value="STAS domain"/>
    <property type="match status" value="1"/>
</dbReference>